<keyword evidence="3" id="KW-0809">Transit peptide</keyword>
<dbReference type="PANTHER" id="PTHR13068">
    <property type="entry name" value="CGI-12 PROTEIN-RELATED"/>
    <property type="match status" value="1"/>
</dbReference>
<feature type="compositionally biased region" description="Basic and acidic residues" evidence="4">
    <location>
        <begin position="183"/>
        <end position="239"/>
    </location>
</feature>
<dbReference type="SMART" id="SM00733">
    <property type="entry name" value="Mterf"/>
    <property type="match status" value="1"/>
</dbReference>
<dbReference type="Gene3D" id="1.25.70.10">
    <property type="entry name" value="Transcription termination factor 3, mitochondrial"/>
    <property type="match status" value="1"/>
</dbReference>
<reference evidence="5 6" key="1">
    <citation type="journal article" date="2013" name="Genome Biol.">
        <title>The genome sequence of the most widely cultivated cacao type and its use to identify candidate genes regulating pod color.</title>
        <authorList>
            <person name="Motamayor J.C."/>
            <person name="Mockaitis K."/>
            <person name="Schmutz J."/>
            <person name="Haiminen N."/>
            <person name="Iii D.L."/>
            <person name="Cornejo O."/>
            <person name="Findley S.D."/>
            <person name="Zheng P."/>
            <person name="Utro F."/>
            <person name="Royaert S."/>
            <person name="Saski C."/>
            <person name="Jenkins J."/>
            <person name="Podicheti R."/>
            <person name="Zhao M."/>
            <person name="Scheffler B.E."/>
            <person name="Stack J.C."/>
            <person name="Feltus F.A."/>
            <person name="Mustiga G.M."/>
            <person name="Amores F."/>
            <person name="Phillips W."/>
            <person name="Marelli J.P."/>
            <person name="May G.D."/>
            <person name="Shapiro H."/>
            <person name="Ma J."/>
            <person name="Bustamante C.D."/>
            <person name="Schnell R.J."/>
            <person name="Main D."/>
            <person name="Gilbert D."/>
            <person name="Parida L."/>
            <person name="Kuhn D.N."/>
        </authorList>
    </citation>
    <scope>NUCLEOTIDE SEQUENCE [LARGE SCALE GENOMIC DNA]</scope>
    <source>
        <strain evidence="6">cv. Matina 1-6</strain>
    </source>
</reference>
<dbReference type="GO" id="GO:0003676">
    <property type="term" value="F:nucleic acid binding"/>
    <property type="evidence" value="ECO:0007669"/>
    <property type="project" value="InterPro"/>
</dbReference>
<evidence type="ECO:0000313" key="5">
    <source>
        <dbReference type="EMBL" id="EOY06424.1"/>
    </source>
</evidence>
<evidence type="ECO:0000256" key="3">
    <source>
        <dbReference type="ARBA" id="ARBA00022946"/>
    </source>
</evidence>
<keyword evidence="2" id="KW-0805">Transcription regulation</keyword>
<feature type="region of interest" description="Disordered" evidence="4">
    <location>
        <begin position="183"/>
        <end position="264"/>
    </location>
</feature>
<dbReference type="PANTHER" id="PTHR13068:SF166">
    <property type="entry name" value="TRANSCRIPTION TERMINATION FACTOR MTERF15, MITOCHONDRIAL-LIKE"/>
    <property type="match status" value="1"/>
</dbReference>
<evidence type="ECO:0000256" key="2">
    <source>
        <dbReference type="ARBA" id="ARBA00022472"/>
    </source>
</evidence>
<feature type="compositionally biased region" description="Polar residues" evidence="4">
    <location>
        <begin position="30"/>
        <end position="47"/>
    </location>
</feature>
<dbReference type="Proteomes" id="UP000026915">
    <property type="component" value="Chromosome 4"/>
</dbReference>
<accession>A0A061EVW9</accession>
<evidence type="ECO:0000256" key="1">
    <source>
        <dbReference type="ARBA" id="ARBA00007692"/>
    </source>
</evidence>
<feature type="region of interest" description="Disordered" evidence="4">
    <location>
        <begin position="1"/>
        <end position="110"/>
    </location>
</feature>
<evidence type="ECO:0000313" key="6">
    <source>
        <dbReference type="Proteomes" id="UP000026915"/>
    </source>
</evidence>
<dbReference type="InterPro" id="IPR003690">
    <property type="entry name" value="MTERF"/>
</dbReference>
<comment type="similarity">
    <text evidence="1">Belongs to the mTERF family.</text>
</comment>
<gene>
    <name evidence="5" type="ORF">TCM_021149</name>
</gene>
<dbReference type="OMA" id="ETHITRM"/>
<name>A0A061EVW9_THECC</name>
<dbReference type="InterPro" id="IPR038538">
    <property type="entry name" value="MTERF_sf"/>
</dbReference>
<dbReference type="GO" id="GO:0006353">
    <property type="term" value="P:DNA-templated transcription termination"/>
    <property type="evidence" value="ECO:0007669"/>
    <property type="project" value="UniProtKB-KW"/>
</dbReference>
<feature type="compositionally biased region" description="Basic and acidic residues" evidence="4">
    <location>
        <begin position="20"/>
        <end position="29"/>
    </location>
</feature>
<dbReference type="EMBL" id="CM001882">
    <property type="protein sequence ID" value="EOY06424.1"/>
    <property type="molecule type" value="Genomic_DNA"/>
</dbReference>
<feature type="compositionally biased region" description="Basic and acidic residues" evidence="4">
    <location>
        <begin position="65"/>
        <end position="92"/>
    </location>
</feature>
<feature type="region of interest" description="Disordered" evidence="4">
    <location>
        <begin position="140"/>
        <end position="159"/>
    </location>
</feature>
<keyword evidence="2" id="KW-0804">Transcription</keyword>
<dbReference type="InParanoid" id="A0A061EVW9"/>
<sequence length="365" mass="40582">MGCGESKHVATGNTISRKNSRAESKRGKTSETIAETSKQGSNTSSILVQEEGKNVDQDSFNSRAVADEGKDIIESTELKKEENVETDKEKKSGVVGENEEPIQGIALEGMSGRSEYYSPREEAGQESLFNENVNLAEETKEKAVDEKESAQETKIQAKEEIVEDKKLAEETKEETVQEIILAEETKEEAKEDIVEGKNLAEDAKGQTVEGEKLAEKKTEETANGEREAVKEENLVKETETAETTEPEASTPVEKEEETAVAAPAEDLKTENQGFSETHITRMVKTHPSLLVCNAEKTLLPKIEFFRSKGTPCFDIEIGDTIKNMGFDPTGKRYLYALFVYSSMTKATWDKKVDLFKKLGWSEEEI</sequence>
<protein>
    <submittedName>
        <fullName evidence="5">Uncharacterized protein isoform 1</fullName>
    </submittedName>
</protein>
<dbReference type="GO" id="GO:0009658">
    <property type="term" value="P:chloroplast organization"/>
    <property type="evidence" value="ECO:0000318"/>
    <property type="project" value="GO_Central"/>
</dbReference>
<organism evidence="5 6">
    <name type="scientific">Theobroma cacao</name>
    <name type="common">Cacao</name>
    <name type="synonym">Cocoa</name>
    <dbReference type="NCBI Taxonomy" id="3641"/>
    <lineage>
        <taxon>Eukaryota</taxon>
        <taxon>Viridiplantae</taxon>
        <taxon>Streptophyta</taxon>
        <taxon>Embryophyta</taxon>
        <taxon>Tracheophyta</taxon>
        <taxon>Spermatophyta</taxon>
        <taxon>Magnoliopsida</taxon>
        <taxon>eudicotyledons</taxon>
        <taxon>Gunneridae</taxon>
        <taxon>Pentapetalae</taxon>
        <taxon>rosids</taxon>
        <taxon>malvids</taxon>
        <taxon>Malvales</taxon>
        <taxon>Malvaceae</taxon>
        <taxon>Byttnerioideae</taxon>
        <taxon>Theobroma</taxon>
    </lineage>
</organism>
<dbReference type="GO" id="GO:0009507">
    <property type="term" value="C:chloroplast"/>
    <property type="evidence" value="ECO:0000318"/>
    <property type="project" value="GO_Central"/>
</dbReference>
<dbReference type="AlphaFoldDB" id="A0A061EVW9"/>
<keyword evidence="2" id="KW-0806">Transcription termination</keyword>
<keyword evidence="6" id="KW-1185">Reference proteome</keyword>
<evidence type="ECO:0000256" key="4">
    <source>
        <dbReference type="SAM" id="MobiDB-lite"/>
    </source>
</evidence>
<dbReference type="Gramene" id="EOY06424">
    <property type="protein sequence ID" value="EOY06424"/>
    <property type="gene ID" value="TCM_021149"/>
</dbReference>
<dbReference type="HOGENOM" id="CLU_064843_0_0_1"/>
<proteinExistence type="inferred from homology"/>